<dbReference type="PANTHER" id="PTHR32194:SF4">
    <property type="entry name" value="PROTEASOME SUBUNIT BETA TYPE-7"/>
    <property type="match status" value="1"/>
</dbReference>
<dbReference type="Pfam" id="PF00227">
    <property type="entry name" value="Proteasome"/>
    <property type="match status" value="1"/>
</dbReference>
<proteinExistence type="predicted"/>
<evidence type="ECO:0000256" key="10">
    <source>
        <dbReference type="ARBA" id="ARBA00024953"/>
    </source>
</evidence>
<comment type="subcellular location">
    <subcellularLocation>
        <location evidence="2">Nucleus</location>
    </subcellularLocation>
</comment>
<dbReference type="GO" id="GO:0004298">
    <property type="term" value="F:threonine-type endopeptidase activity"/>
    <property type="evidence" value="ECO:0007669"/>
    <property type="project" value="UniProtKB-KW"/>
</dbReference>
<keyword evidence="8" id="KW-0647">Proteasome</keyword>
<evidence type="ECO:0000256" key="4">
    <source>
        <dbReference type="ARBA" id="ARBA00022490"/>
    </source>
</evidence>
<dbReference type="STRING" id="7244.B4LHM0"/>
<evidence type="ECO:0000256" key="3">
    <source>
        <dbReference type="ARBA" id="ARBA00012039"/>
    </source>
</evidence>
<dbReference type="GO" id="GO:0005839">
    <property type="term" value="C:proteasome core complex"/>
    <property type="evidence" value="ECO:0007669"/>
    <property type="project" value="InterPro"/>
</dbReference>
<evidence type="ECO:0000256" key="12">
    <source>
        <dbReference type="SAM" id="MobiDB-lite"/>
    </source>
</evidence>
<evidence type="ECO:0000256" key="11">
    <source>
        <dbReference type="ARBA" id="ARBA00026071"/>
    </source>
</evidence>
<evidence type="ECO:0000313" key="14">
    <source>
        <dbReference type="Proteomes" id="UP000008792"/>
    </source>
</evidence>
<keyword evidence="14" id="KW-1185">Reference proteome</keyword>
<dbReference type="EMBL" id="CH940647">
    <property type="protein sequence ID" value="EDW69573.1"/>
    <property type="molecule type" value="Genomic_DNA"/>
</dbReference>
<evidence type="ECO:0000256" key="7">
    <source>
        <dbReference type="ARBA" id="ARBA00022801"/>
    </source>
</evidence>
<dbReference type="SMR" id="B4LHM0"/>
<dbReference type="AlphaFoldDB" id="B4LHM0"/>
<gene>
    <name evidence="13" type="primary">Dvir\GJ13326</name>
    <name evidence="13" type="ORF">Dvir_GJ13326</name>
</gene>
<dbReference type="PANTHER" id="PTHR32194">
    <property type="entry name" value="METALLOPROTEASE TLDD"/>
    <property type="match status" value="1"/>
</dbReference>
<reference evidence="13 14" key="1">
    <citation type="journal article" date="2007" name="Nature">
        <title>Evolution of genes and genomes on the Drosophila phylogeny.</title>
        <authorList>
            <consortium name="Drosophila 12 Genomes Consortium"/>
            <person name="Clark A.G."/>
            <person name="Eisen M.B."/>
            <person name="Smith D.R."/>
            <person name="Bergman C.M."/>
            <person name="Oliver B."/>
            <person name="Markow T.A."/>
            <person name="Kaufman T.C."/>
            <person name="Kellis M."/>
            <person name="Gelbart W."/>
            <person name="Iyer V.N."/>
            <person name="Pollard D.A."/>
            <person name="Sackton T.B."/>
            <person name="Larracuente A.M."/>
            <person name="Singh N.D."/>
            <person name="Abad J.P."/>
            <person name="Abt D.N."/>
            <person name="Adryan B."/>
            <person name="Aguade M."/>
            <person name="Akashi H."/>
            <person name="Anderson W.W."/>
            <person name="Aquadro C.F."/>
            <person name="Ardell D.H."/>
            <person name="Arguello R."/>
            <person name="Artieri C.G."/>
            <person name="Barbash D.A."/>
            <person name="Barker D."/>
            <person name="Barsanti P."/>
            <person name="Batterham P."/>
            <person name="Batzoglou S."/>
            <person name="Begun D."/>
            <person name="Bhutkar A."/>
            <person name="Blanco E."/>
            <person name="Bosak S.A."/>
            <person name="Bradley R.K."/>
            <person name="Brand A.D."/>
            <person name="Brent M.R."/>
            <person name="Brooks A.N."/>
            <person name="Brown R.H."/>
            <person name="Butlin R.K."/>
            <person name="Caggese C."/>
            <person name="Calvi B.R."/>
            <person name="Bernardo de Carvalho A."/>
            <person name="Caspi A."/>
            <person name="Castrezana S."/>
            <person name="Celniker S.E."/>
            <person name="Chang J.L."/>
            <person name="Chapple C."/>
            <person name="Chatterji S."/>
            <person name="Chinwalla A."/>
            <person name="Civetta A."/>
            <person name="Clifton S.W."/>
            <person name="Comeron J.M."/>
            <person name="Costello J.C."/>
            <person name="Coyne J.A."/>
            <person name="Daub J."/>
            <person name="David R.G."/>
            <person name="Delcher A.L."/>
            <person name="Delehaunty K."/>
            <person name="Do C.B."/>
            <person name="Ebling H."/>
            <person name="Edwards K."/>
            <person name="Eickbush T."/>
            <person name="Evans J.D."/>
            <person name="Filipski A."/>
            <person name="Findeiss S."/>
            <person name="Freyhult E."/>
            <person name="Fulton L."/>
            <person name="Fulton R."/>
            <person name="Garcia A.C."/>
            <person name="Gardiner A."/>
            <person name="Garfield D.A."/>
            <person name="Garvin B.E."/>
            <person name="Gibson G."/>
            <person name="Gilbert D."/>
            <person name="Gnerre S."/>
            <person name="Godfrey J."/>
            <person name="Good R."/>
            <person name="Gotea V."/>
            <person name="Gravely B."/>
            <person name="Greenberg A.J."/>
            <person name="Griffiths-Jones S."/>
            <person name="Gross S."/>
            <person name="Guigo R."/>
            <person name="Gustafson E.A."/>
            <person name="Haerty W."/>
            <person name="Hahn M.W."/>
            <person name="Halligan D.L."/>
            <person name="Halpern A.L."/>
            <person name="Halter G.M."/>
            <person name="Han M.V."/>
            <person name="Heger A."/>
            <person name="Hillier L."/>
            <person name="Hinrichs A.S."/>
            <person name="Holmes I."/>
            <person name="Hoskins R.A."/>
            <person name="Hubisz M.J."/>
            <person name="Hultmark D."/>
            <person name="Huntley M.A."/>
            <person name="Jaffe D.B."/>
            <person name="Jagadeeshan S."/>
            <person name="Jeck W.R."/>
            <person name="Johnson J."/>
            <person name="Jones C.D."/>
            <person name="Jordan W.C."/>
            <person name="Karpen G.H."/>
            <person name="Kataoka E."/>
            <person name="Keightley P.D."/>
            <person name="Kheradpour P."/>
            <person name="Kirkness E.F."/>
            <person name="Koerich L.B."/>
            <person name="Kristiansen K."/>
            <person name="Kudrna D."/>
            <person name="Kulathinal R.J."/>
            <person name="Kumar S."/>
            <person name="Kwok R."/>
            <person name="Lander E."/>
            <person name="Langley C.H."/>
            <person name="Lapoint R."/>
            <person name="Lazzaro B.P."/>
            <person name="Lee S.J."/>
            <person name="Levesque L."/>
            <person name="Li R."/>
            <person name="Lin C.F."/>
            <person name="Lin M.F."/>
            <person name="Lindblad-Toh K."/>
            <person name="Llopart A."/>
            <person name="Long M."/>
            <person name="Low L."/>
            <person name="Lozovsky E."/>
            <person name="Lu J."/>
            <person name="Luo M."/>
            <person name="Machado C.A."/>
            <person name="Makalowski W."/>
            <person name="Marzo M."/>
            <person name="Matsuda M."/>
            <person name="Matzkin L."/>
            <person name="McAllister B."/>
            <person name="McBride C.S."/>
            <person name="McKernan B."/>
            <person name="McKernan K."/>
            <person name="Mendez-Lago M."/>
            <person name="Minx P."/>
            <person name="Mollenhauer M.U."/>
            <person name="Montooth K."/>
            <person name="Mount S.M."/>
            <person name="Mu X."/>
            <person name="Myers E."/>
            <person name="Negre B."/>
            <person name="Newfeld S."/>
            <person name="Nielsen R."/>
            <person name="Noor M.A."/>
            <person name="O'Grady P."/>
            <person name="Pachter L."/>
            <person name="Papaceit M."/>
            <person name="Parisi M.J."/>
            <person name="Parisi M."/>
            <person name="Parts L."/>
            <person name="Pedersen J.S."/>
            <person name="Pesole G."/>
            <person name="Phillippy A.M."/>
            <person name="Ponting C.P."/>
            <person name="Pop M."/>
            <person name="Porcelli D."/>
            <person name="Powell J.R."/>
            <person name="Prohaska S."/>
            <person name="Pruitt K."/>
            <person name="Puig M."/>
            <person name="Quesneville H."/>
            <person name="Ram K.R."/>
            <person name="Rand D."/>
            <person name="Rasmussen M.D."/>
            <person name="Reed L.K."/>
            <person name="Reenan R."/>
            <person name="Reily A."/>
            <person name="Remington K.A."/>
            <person name="Rieger T.T."/>
            <person name="Ritchie M.G."/>
            <person name="Robin C."/>
            <person name="Rogers Y.H."/>
            <person name="Rohde C."/>
            <person name="Rozas J."/>
            <person name="Rubenfield M.J."/>
            <person name="Ruiz A."/>
            <person name="Russo S."/>
            <person name="Salzberg S.L."/>
            <person name="Sanchez-Gracia A."/>
            <person name="Saranga D.J."/>
            <person name="Sato H."/>
            <person name="Schaeffer S.W."/>
            <person name="Schatz M.C."/>
            <person name="Schlenke T."/>
            <person name="Schwartz R."/>
            <person name="Segarra C."/>
            <person name="Singh R.S."/>
            <person name="Sirot L."/>
            <person name="Sirota M."/>
            <person name="Sisneros N.B."/>
            <person name="Smith C.D."/>
            <person name="Smith T.F."/>
            <person name="Spieth J."/>
            <person name="Stage D.E."/>
            <person name="Stark A."/>
            <person name="Stephan W."/>
            <person name="Strausberg R.L."/>
            <person name="Strempel S."/>
            <person name="Sturgill D."/>
            <person name="Sutton G."/>
            <person name="Sutton G.G."/>
            <person name="Tao W."/>
            <person name="Teichmann S."/>
            <person name="Tobari Y.N."/>
            <person name="Tomimura Y."/>
            <person name="Tsolas J.M."/>
            <person name="Valente V.L."/>
            <person name="Venter E."/>
            <person name="Venter J.C."/>
            <person name="Vicario S."/>
            <person name="Vieira F.G."/>
            <person name="Vilella A.J."/>
            <person name="Villasante A."/>
            <person name="Walenz B."/>
            <person name="Wang J."/>
            <person name="Wasserman M."/>
            <person name="Watts T."/>
            <person name="Wilson D."/>
            <person name="Wilson R.K."/>
            <person name="Wing R.A."/>
            <person name="Wolfner M.F."/>
            <person name="Wong A."/>
            <person name="Wong G.K."/>
            <person name="Wu C.I."/>
            <person name="Wu G."/>
            <person name="Yamamoto D."/>
            <person name="Yang H.P."/>
            <person name="Yang S.P."/>
            <person name="Yorke J.A."/>
            <person name="Yoshida K."/>
            <person name="Zdobnov E."/>
            <person name="Zhang P."/>
            <person name="Zhang Y."/>
            <person name="Zimin A.V."/>
            <person name="Baldwin J."/>
            <person name="Abdouelleil A."/>
            <person name="Abdulkadir J."/>
            <person name="Abebe A."/>
            <person name="Abera B."/>
            <person name="Abreu J."/>
            <person name="Acer S.C."/>
            <person name="Aftuck L."/>
            <person name="Alexander A."/>
            <person name="An P."/>
            <person name="Anderson E."/>
            <person name="Anderson S."/>
            <person name="Arachi H."/>
            <person name="Azer M."/>
            <person name="Bachantsang P."/>
            <person name="Barry A."/>
            <person name="Bayul T."/>
            <person name="Berlin A."/>
            <person name="Bessette D."/>
            <person name="Bloom T."/>
            <person name="Blye J."/>
            <person name="Boguslavskiy L."/>
            <person name="Bonnet C."/>
            <person name="Boukhgalter B."/>
            <person name="Bourzgui I."/>
            <person name="Brown A."/>
            <person name="Cahill P."/>
            <person name="Channer S."/>
            <person name="Cheshatsang Y."/>
            <person name="Chuda L."/>
            <person name="Citroen M."/>
            <person name="Collymore A."/>
            <person name="Cooke P."/>
            <person name="Costello M."/>
            <person name="D'Aco K."/>
            <person name="Daza R."/>
            <person name="De Haan G."/>
            <person name="DeGray S."/>
            <person name="DeMaso C."/>
            <person name="Dhargay N."/>
            <person name="Dooley K."/>
            <person name="Dooley E."/>
            <person name="Doricent M."/>
            <person name="Dorje P."/>
            <person name="Dorjee K."/>
            <person name="Dupes A."/>
            <person name="Elong R."/>
            <person name="Falk J."/>
            <person name="Farina A."/>
            <person name="Faro S."/>
            <person name="Ferguson D."/>
            <person name="Fisher S."/>
            <person name="Foley C.D."/>
            <person name="Franke A."/>
            <person name="Friedrich D."/>
            <person name="Gadbois L."/>
            <person name="Gearin G."/>
            <person name="Gearin C.R."/>
            <person name="Giannoukos G."/>
            <person name="Goode T."/>
            <person name="Graham J."/>
            <person name="Grandbois E."/>
            <person name="Grewal S."/>
            <person name="Gyaltsen K."/>
            <person name="Hafez N."/>
            <person name="Hagos B."/>
            <person name="Hall J."/>
            <person name="Henson C."/>
            <person name="Hollinger A."/>
            <person name="Honan T."/>
            <person name="Huard M.D."/>
            <person name="Hughes L."/>
            <person name="Hurhula B."/>
            <person name="Husby M.E."/>
            <person name="Kamat A."/>
            <person name="Kanga B."/>
            <person name="Kashin S."/>
            <person name="Khazanovich D."/>
            <person name="Kisner P."/>
            <person name="Lance K."/>
            <person name="Lara M."/>
            <person name="Lee W."/>
            <person name="Lennon N."/>
            <person name="Letendre F."/>
            <person name="LeVine R."/>
            <person name="Lipovsky A."/>
            <person name="Liu X."/>
            <person name="Liu J."/>
            <person name="Liu S."/>
            <person name="Lokyitsang T."/>
            <person name="Lokyitsang Y."/>
            <person name="Lubonja R."/>
            <person name="Lui A."/>
            <person name="MacDonald P."/>
            <person name="Magnisalis V."/>
            <person name="Maru K."/>
            <person name="Matthews C."/>
            <person name="McCusker W."/>
            <person name="McDonough S."/>
            <person name="Mehta T."/>
            <person name="Meldrim J."/>
            <person name="Meneus L."/>
            <person name="Mihai O."/>
            <person name="Mihalev A."/>
            <person name="Mihova T."/>
            <person name="Mittelman R."/>
            <person name="Mlenga V."/>
            <person name="Montmayeur A."/>
            <person name="Mulrain L."/>
            <person name="Navidi A."/>
            <person name="Naylor J."/>
            <person name="Negash T."/>
            <person name="Nguyen T."/>
            <person name="Nguyen N."/>
            <person name="Nicol R."/>
            <person name="Norbu C."/>
            <person name="Norbu N."/>
            <person name="Novod N."/>
            <person name="O'Neill B."/>
            <person name="Osman S."/>
            <person name="Markiewicz E."/>
            <person name="Oyono O.L."/>
            <person name="Patti C."/>
            <person name="Phunkhang P."/>
            <person name="Pierre F."/>
            <person name="Priest M."/>
            <person name="Raghuraman S."/>
            <person name="Rege F."/>
            <person name="Reyes R."/>
            <person name="Rise C."/>
            <person name="Rogov P."/>
            <person name="Ross K."/>
            <person name="Ryan E."/>
            <person name="Settipalli S."/>
            <person name="Shea T."/>
            <person name="Sherpa N."/>
            <person name="Shi L."/>
            <person name="Shih D."/>
            <person name="Sparrow T."/>
            <person name="Spaulding J."/>
            <person name="Stalker J."/>
            <person name="Stange-Thomann N."/>
            <person name="Stavropoulos S."/>
            <person name="Stone C."/>
            <person name="Strader C."/>
            <person name="Tesfaye S."/>
            <person name="Thomson T."/>
            <person name="Thoulutsang Y."/>
            <person name="Thoulutsang D."/>
            <person name="Topham K."/>
            <person name="Topping I."/>
            <person name="Tsamla T."/>
            <person name="Vassiliev H."/>
            <person name="Vo A."/>
            <person name="Wangchuk T."/>
            <person name="Wangdi T."/>
            <person name="Weiand M."/>
            <person name="Wilkinson J."/>
            <person name="Wilson A."/>
            <person name="Yadav S."/>
            <person name="Young G."/>
            <person name="Yu Q."/>
            <person name="Zembek L."/>
            <person name="Zhong D."/>
            <person name="Zimmer A."/>
            <person name="Zwirko Z."/>
            <person name="Jaffe D.B."/>
            <person name="Alvarez P."/>
            <person name="Brockman W."/>
            <person name="Butler J."/>
            <person name="Chin C."/>
            <person name="Gnerre S."/>
            <person name="Grabherr M."/>
            <person name="Kleber M."/>
            <person name="Mauceli E."/>
            <person name="MacCallum I."/>
        </authorList>
    </citation>
    <scope>NUCLEOTIDE SEQUENCE [LARGE SCALE GENOMIC DNA]</scope>
    <source>
        <strain evidence="14">Tucson 15010-1051.87</strain>
    </source>
</reference>
<dbReference type="OMA" id="MNTGFRK"/>
<keyword evidence="5" id="KW-0645">Protease</keyword>
<dbReference type="GO" id="GO:0051603">
    <property type="term" value="P:proteolysis involved in protein catabolic process"/>
    <property type="evidence" value="ECO:0007669"/>
    <property type="project" value="InterPro"/>
</dbReference>
<evidence type="ECO:0000256" key="9">
    <source>
        <dbReference type="ARBA" id="ARBA00023242"/>
    </source>
</evidence>
<dbReference type="InterPro" id="IPR001353">
    <property type="entry name" value="Proteasome_sua/b"/>
</dbReference>
<comment type="function">
    <text evidence="10">Non-catalytic component of the proteasome, a multicatalytic proteinase complex which is characterized by its ability to cleave peptides with Arg, Phe, Tyr, Leu, and Glu adjacent to the leaving group at neutral or slightly basic pH. The proteasome has an ATP-dependent proteolytic activity.</text>
</comment>
<dbReference type="EC" id="3.4.25.1" evidence="3"/>
<dbReference type="MEROPS" id="T01.A02"/>
<dbReference type="Proteomes" id="UP000008792">
    <property type="component" value="Unassembled WGS sequence"/>
</dbReference>
<keyword evidence="4" id="KW-0963">Cytoplasm</keyword>
<dbReference type="SUPFAM" id="SSF56235">
    <property type="entry name" value="N-terminal nucleophile aminohydrolases (Ntn hydrolases)"/>
    <property type="match status" value="1"/>
</dbReference>
<evidence type="ECO:0000256" key="1">
    <source>
        <dbReference type="ARBA" id="ARBA00001198"/>
    </source>
</evidence>
<keyword evidence="7 13" id="KW-0378">Hydrolase</keyword>
<dbReference type="GO" id="GO:0005737">
    <property type="term" value="C:cytoplasm"/>
    <property type="evidence" value="ECO:0007669"/>
    <property type="project" value="TreeGrafter"/>
</dbReference>
<dbReference type="eggNOG" id="KOG0173">
    <property type="taxonomic scope" value="Eukaryota"/>
</dbReference>
<sequence length="328" mass="36706">MISNNNSFTIRHCYGGFNYENYLRNAELMQTGFHPPLPFNSGTTVVGLHFNKGVMIGTDTRATRRNIVSSAESPKIRRLHNNIYCGGSGYASDLDNLTQLLEKQLELHYKSINQRHVPVVCAKQLTKEALMQNLGRIMVSFVIGGVDKSGVHLYSVHFDGTSEKCLYNSVGSGQFGAMGILEDRWQLGLEEDDARELMVDAVTAGINNDLASGTGVDLCIIRTDYTVELCSEVVYGALRSDRDKLPDKERSMVLIRENVLRCIEITEENVIPLKPVTPMPVTGTPPPRPPIRRDEVRRTVATMRLQRKRSAEDLDDEGPPRKRRSLSI</sequence>
<dbReference type="PhylomeDB" id="B4LHM0"/>
<dbReference type="InParanoid" id="B4LHM0"/>
<dbReference type="HOGENOM" id="CLU_035750_3_0_1"/>
<protein>
    <recommendedName>
        <fullName evidence="3">proteasome endopeptidase complex</fullName>
        <ecNumber evidence="3">3.4.25.1</ecNumber>
    </recommendedName>
</protein>
<evidence type="ECO:0000313" key="13">
    <source>
        <dbReference type="EMBL" id="EDW69573.1"/>
    </source>
</evidence>
<dbReference type="GO" id="GO:0005634">
    <property type="term" value="C:nucleus"/>
    <property type="evidence" value="ECO:0007669"/>
    <property type="project" value="UniProtKB-SubCell"/>
</dbReference>
<organism evidence="13 14">
    <name type="scientific">Drosophila virilis</name>
    <name type="common">Fruit fly</name>
    <dbReference type="NCBI Taxonomy" id="7244"/>
    <lineage>
        <taxon>Eukaryota</taxon>
        <taxon>Metazoa</taxon>
        <taxon>Ecdysozoa</taxon>
        <taxon>Arthropoda</taxon>
        <taxon>Hexapoda</taxon>
        <taxon>Insecta</taxon>
        <taxon>Pterygota</taxon>
        <taxon>Neoptera</taxon>
        <taxon>Endopterygota</taxon>
        <taxon>Diptera</taxon>
        <taxon>Brachycera</taxon>
        <taxon>Muscomorpha</taxon>
        <taxon>Ephydroidea</taxon>
        <taxon>Drosophilidae</taxon>
        <taxon>Drosophila</taxon>
    </lineage>
</organism>
<dbReference type="Gene3D" id="3.60.20.10">
    <property type="entry name" value="Glutamine Phosphoribosylpyrophosphate, subunit 1, domain 1"/>
    <property type="match status" value="1"/>
</dbReference>
<dbReference type="KEGG" id="dvi:6622120"/>
<name>B4LHM0_DROVI</name>
<dbReference type="InterPro" id="IPR023333">
    <property type="entry name" value="Proteasome_suB-type"/>
</dbReference>
<dbReference type="PROSITE" id="PS00854">
    <property type="entry name" value="PROTEASOME_BETA_1"/>
    <property type="match status" value="1"/>
</dbReference>
<accession>B4LHM0</accession>
<comment type="catalytic activity">
    <reaction evidence="1">
        <text>Cleavage of peptide bonds with very broad specificity.</text>
        <dbReference type="EC" id="3.4.25.1"/>
    </reaction>
</comment>
<feature type="region of interest" description="Disordered" evidence="12">
    <location>
        <begin position="276"/>
        <end position="328"/>
    </location>
</feature>
<evidence type="ECO:0000256" key="8">
    <source>
        <dbReference type="ARBA" id="ARBA00022942"/>
    </source>
</evidence>
<evidence type="ECO:0000256" key="2">
    <source>
        <dbReference type="ARBA" id="ARBA00004123"/>
    </source>
</evidence>
<evidence type="ECO:0000256" key="5">
    <source>
        <dbReference type="ARBA" id="ARBA00022670"/>
    </source>
</evidence>
<comment type="subunit">
    <text evidence="11">The 26S proteasome consists of a 20S proteasome core and two 19S regulatory subunits. The 20S proteasome core is composed of 28 subunits that are arranged in four stacked rings, resulting in a barrel-shaped structure. The two end rings are each formed by seven alpha subunits, and the two central rings are each formed by seven beta subunits. The catalytic chamber with the active sites is on the inside of the barrel.</text>
</comment>
<feature type="compositionally biased region" description="Pro residues" evidence="12">
    <location>
        <begin position="276"/>
        <end position="289"/>
    </location>
</feature>
<dbReference type="PROSITE" id="PS51476">
    <property type="entry name" value="PROTEASOME_BETA_2"/>
    <property type="match status" value="1"/>
</dbReference>
<dbReference type="InterPro" id="IPR029055">
    <property type="entry name" value="Ntn_hydrolases_N"/>
</dbReference>
<dbReference type="OrthoDB" id="429533at2759"/>
<keyword evidence="6" id="KW-0888">Threonine protease</keyword>
<dbReference type="InterPro" id="IPR016050">
    <property type="entry name" value="Proteasome_bsu_CS"/>
</dbReference>
<keyword evidence="9" id="KW-0539">Nucleus</keyword>
<evidence type="ECO:0000256" key="6">
    <source>
        <dbReference type="ARBA" id="ARBA00022698"/>
    </source>
</evidence>